<evidence type="ECO:0000256" key="2">
    <source>
        <dbReference type="ARBA" id="ARBA00023043"/>
    </source>
</evidence>
<dbReference type="Proteomes" id="UP000494165">
    <property type="component" value="Unassembled WGS sequence"/>
</dbReference>
<feature type="repeat" description="ANK" evidence="3">
    <location>
        <begin position="70"/>
        <end position="102"/>
    </location>
</feature>
<proteinExistence type="predicted"/>
<reference evidence="4 5" key="1">
    <citation type="submission" date="2020-04" db="EMBL/GenBank/DDBJ databases">
        <authorList>
            <person name="Alioto T."/>
            <person name="Alioto T."/>
            <person name="Gomez Garrido J."/>
        </authorList>
    </citation>
    <scope>NUCLEOTIDE SEQUENCE [LARGE SCALE GENOMIC DNA]</scope>
</reference>
<dbReference type="SMART" id="SM00248">
    <property type="entry name" value="ANK"/>
    <property type="match status" value="5"/>
</dbReference>
<dbReference type="GO" id="GO:0031436">
    <property type="term" value="C:BRCA1-BARD1 complex"/>
    <property type="evidence" value="ECO:0007669"/>
    <property type="project" value="TreeGrafter"/>
</dbReference>
<dbReference type="OrthoDB" id="1577640at2759"/>
<dbReference type="InterPro" id="IPR036770">
    <property type="entry name" value="Ankyrin_rpt-contain_sf"/>
</dbReference>
<name>A0A8S1C3R4_9INSE</name>
<keyword evidence="1" id="KW-0677">Repeat</keyword>
<dbReference type="Gene3D" id="1.25.40.20">
    <property type="entry name" value="Ankyrin repeat-containing domain"/>
    <property type="match status" value="1"/>
</dbReference>
<dbReference type="GO" id="GO:0070531">
    <property type="term" value="C:BRCA1-A complex"/>
    <property type="evidence" value="ECO:0007669"/>
    <property type="project" value="TreeGrafter"/>
</dbReference>
<evidence type="ECO:0000313" key="5">
    <source>
        <dbReference type="Proteomes" id="UP000494165"/>
    </source>
</evidence>
<dbReference type="EMBL" id="CADEPI010000007">
    <property type="protein sequence ID" value="CAB3361927.1"/>
    <property type="molecule type" value="Genomic_DNA"/>
</dbReference>
<evidence type="ECO:0008006" key="6">
    <source>
        <dbReference type="Google" id="ProtNLM"/>
    </source>
</evidence>
<dbReference type="SUPFAM" id="SSF48403">
    <property type="entry name" value="Ankyrin repeat"/>
    <property type="match status" value="1"/>
</dbReference>
<feature type="repeat" description="ANK" evidence="3">
    <location>
        <begin position="170"/>
        <end position="202"/>
    </location>
</feature>
<dbReference type="Pfam" id="PF13857">
    <property type="entry name" value="Ank_5"/>
    <property type="match status" value="1"/>
</dbReference>
<dbReference type="PRINTS" id="PR01415">
    <property type="entry name" value="ANKYRIN"/>
</dbReference>
<feature type="repeat" description="ANK" evidence="3">
    <location>
        <begin position="136"/>
        <end position="169"/>
    </location>
</feature>
<evidence type="ECO:0000256" key="3">
    <source>
        <dbReference type="PROSITE-ProRule" id="PRU00023"/>
    </source>
</evidence>
<gene>
    <name evidence="4" type="ORF">CLODIP_2_CD01799</name>
</gene>
<dbReference type="GO" id="GO:0004842">
    <property type="term" value="F:ubiquitin-protein transferase activity"/>
    <property type="evidence" value="ECO:0007669"/>
    <property type="project" value="TreeGrafter"/>
</dbReference>
<dbReference type="Pfam" id="PF12796">
    <property type="entry name" value="Ank_2"/>
    <property type="match status" value="1"/>
</dbReference>
<protein>
    <recommendedName>
        <fullName evidence="6">26S proteasome non-ATPase regulatory subunit 10</fullName>
    </recommendedName>
</protein>
<dbReference type="PANTHER" id="PTHR24171:SF9">
    <property type="entry name" value="ANKYRIN REPEAT DOMAIN-CONTAINING PROTEIN 39"/>
    <property type="match status" value="1"/>
</dbReference>
<dbReference type="PROSITE" id="PS50297">
    <property type="entry name" value="ANK_REP_REGION"/>
    <property type="match status" value="5"/>
</dbReference>
<dbReference type="PROSITE" id="PS50088">
    <property type="entry name" value="ANK_REPEAT"/>
    <property type="match status" value="5"/>
</dbReference>
<evidence type="ECO:0000256" key="1">
    <source>
        <dbReference type="ARBA" id="ARBA00022737"/>
    </source>
</evidence>
<dbReference type="InterPro" id="IPR002110">
    <property type="entry name" value="Ankyrin_rpt"/>
</dbReference>
<keyword evidence="2 3" id="KW-0040">ANK repeat</keyword>
<evidence type="ECO:0000313" key="4">
    <source>
        <dbReference type="EMBL" id="CAB3361927.1"/>
    </source>
</evidence>
<comment type="caution">
    <text evidence="4">The sequence shown here is derived from an EMBL/GenBank/DDBJ whole genome shotgun (WGS) entry which is preliminary data.</text>
</comment>
<accession>A0A8S1C3R4</accession>
<dbReference type="PANTHER" id="PTHR24171">
    <property type="entry name" value="ANKYRIN REPEAT DOMAIN-CONTAINING PROTEIN 39-RELATED"/>
    <property type="match status" value="1"/>
</dbReference>
<feature type="repeat" description="ANK" evidence="3">
    <location>
        <begin position="37"/>
        <end position="69"/>
    </location>
</feature>
<organism evidence="4 5">
    <name type="scientific">Cloeon dipterum</name>
    <dbReference type="NCBI Taxonomy" id="197152"/>
    <lineage>
        <taxon>Eukaryota</taxon>
        <taxon>Metazoa</taxon>
        <taxon>Ecdysozoa</taxon>
        <taxon>Arthropoda</taxon>
        <taxon>Hexapoda</taxon>
        <taxon>Insecta</taxon>
        <taxon>Pterygota</taxon>
        <taxon>Palaeoptera</taxon>
        <taxon>Ephemeroptera</taxon>
        <taxon>Pisciforma</taxon>
        <taxon>Baetidae</taxon>
        <taxon>Cloeon</taxon>
    </lineage>
</organism>
<dbReference type="AlphaFoldDB" id="A0A8S1C3R4"/>
<sequence length="225" mass="24073">MAMSEGNVYDSAYKGDFEHVRINLEKDPSWVSKQDSNERLLLHWAAVGGHLPIASLLLDKGAAVNQADDFGGTPLILAASAGREEVVKLLLKHNANVNAKNQPGHSPLQLAASKGWKGILQILLAAGADVNAKDHRGATALHRAASLGKTAIVNVLLATPGIDISPVDADGNTPLHLACEEDRREDATELVQRGAYLTIKNKEEKTPIDLASSGLVRQLRECSEQ</sequence>
<feature type="repeat" description="ANK" evidence="3">
    <location>
        <begin position="103"/>
        <end position="135"/>
    </location>
</feature>
<dbReference type="GO" id="GO:0085020">
    <property type="term" value="P:protein K6-linked ubiquitination"/>
    <property type="evidence" value="ECO:0007669"/>
    <property type="project" value="TreeGrafter"/>
</dbReference>
<keyword evidence="5" id="KW-1185">Reference proteome</keyword>